<dbReference type="Gene3D" id="2.20.25.90">
    <property type="entry name" value="ADC-like domains"/>
    <property type="match status" value="1"/>
</dbReference>
<dbReference type="GO" id="GO:0016491">
    <property type="term" value="F:oxidoreductase activity"/>
    <property type="evidence" value="ECO:0007669"/>
    <property type="project" value="UniProtKB-KW"/>
</dbReference>
<comment type="cofactor">
    <cofactor evidence="2">
        <name>[4Fe-4S] cluster</name>
        <dbReference type="ChEBI" id="CHEBI:49883"/>
    </cofactor>
</comment>
<dbReference type="Gene3D" id="1.10.10.1100">
    <property type="entry name" value="BFD-like [2Fe-2S]-binding domain"/>
    <property type="match status" value="1"/>
</dbReference>
<evidence type="ECO:0000256" key="1">
    <source>
        <dbReference type="ARBA" id="ARBA00001942"/>
    </source>
</evidence>
<dbReference type="InterPro" id="IPR009010">
    <property type="entry name" value="Asp_de-COase-like_dom_sf"/>
</dbReference>
<keyword evidence="6" id="KW-0479">Metal-binding</keyword>
<dbReference type="Pfam" id="PF00384">
    <property type="entry name" value="Molybdopterin"/>
    <property type="match status" value="1"/>
</dbReference>
<dbReference type="SUPFAM" id="SSF50692">
    <property type="entry name" value="ADC-like"/>
    <property type="match status" value="1"/>
</dbReference>
<dbReference type="CDD" id="cd02791">
    <property type="entry name" value="MopB_CT_Nitrate-R-NapA-like"/>
    <property type="match status" value="1"/>
</dbReference>
<protein>
    <submittedName>
        <fullName evidence="12">Nitrate reductase</fullName>
    </submittedName>
</protein>
<name>A0A4R1B6I9_9PROT</name>
<keyword evidence="5" id="KW-0500">Molybdenum</keyword>
<dbReference type="SMART" id="SM00926">
    <property type="entry name" value="Molybdop_Fe4S4"/>
    <property type="match status" value="1"/>
</dbReference>
<keyword evidence="9" id="KW-0411">Iron-sulfur</keyword>
<dbReference type="GO" id="GO:1990204">
    <property type="term" value="C:oxidoreductase complex"/>
    <property type="evidence" value="ECO:0007669"/>
    <property type="project" value="UniProtKB-ARBA"/>
</dbReference>
<evidence type="ECO:0000256" key="3">
    <source>
        <dbReference type="ARBA" id="ARBA00008747"/>
    </source>
</evidence>
<dbReference type="Pfam" id="PF04324">
    <property type="entry name" value="Fer2_BFD"/>
    <property type="match status" value="1"/>
</dbReference>
<feature type="domain" description="4Fe-4S Mo/W bis-MGD-type" evidence="11">
    <location>
        <begin position="3"/>
        <end position="58"/>
    </location>
</feature>
<dbReference type="SUPFAM" id="SSF53706">
    <property type="entry name" value="Formate dehydrogenase/DMSO reductase, domains 1-3"/>
    <property type="match status" value="1"/>
</dbReference>
<dbReference type="InterPro" id="IPR027467">
    <property type="entry name" value="MopterinOxRdtase_cofactor_BS"/>
</dbReference>
<dbReference type="PROSITE" id="PS51669">
    <property type="entry name" value="4FE4S_MOW_BIS_MGD"/>
    <property type="match status" value="1"/>
</dbReference>
<dbReference type="RefSeq" id="WP_131449194.1">
    <property type="nucleotide sequence ID" value="NZ_SJZB01000053.1"/>
</dbReference>
<evidence type="ECO:0000313" key="12">
    <source>
        <dbReference type="EMBL" id="TCJ11555.1"/>
    </source>
</evidence>
<evidence type="ECO:0000256" key="5">
    <source>
        <dbReference type="ARBA" id="ARBA00022505"/>
    </source>
</evidence>
<keyword evidence="4" id="KW-0004">4Fe-4S</keyword>
<dbReference type="AlphaFoldDB" id="A0A4R1B6I9"/>
<dbReference type="OrthoDB" id="7376058at2"/>
<dbReference type="PANTHER" id="PTHR43105">
    <property type="entry name" value="RESPIRATORY NITRATE REDUCTASE"/>
    <property type="match status" value="1"/>
</dbReference>
<dbReference type="InterPro" id="IPR006963">
    <property type="entry name" value="Mopterin_OxRdtase_4Fe-4S_dom"/>
</dbReference>
<dbReference type="GO" id="GO:0046872">
    <property type="term" value="F:metal ion binding"/>
    <property type="evidence" value="ECO:0007669"/>
    <property type="project" value="UniProtKB-KW"/>
</dbReference>
<dbReference type="Pfam" id="PF04879">
    <property type="entry name" value="Molybdop_Fe4S4"/>
    <property type="match status" value="1"/>
</dbReference>
<dbReference type="EMBL" id="SJZB01000053">
    <property type="protein sequence ID" value="TCJ11555.1"/>
    <property type="molecule type" value="Genomic_DNA"/>
</dbReference>
<sequence>MTSEPIRTTCPYCGVGCGVLVTRNGDGYSVRGDPEHPANLGRLCSKGAALGETLALDDRLLHPEIGGRRASWDAALDTVAWHFRTVVEEHGPEAVAFYVSGQLLTEDYYVANKLMKGFIGSGNIDTNSRLCMSSAVAGHKRAFGSDSVPACYEDLEVADLVTLVGSNAAWAHPVVYQRIAAAKKARPAMKIVVIDPRRTATCDIADLHLAIAPGADAWLFHGLLNHLRRENGIDWAYLERHVEGFGAALAEVADLSIPGVAERCGLDEAQVAEFYRLFTATPKSVTLFSQGINQSSSGVDKANAVINVHLATGRIGKPGAAPFSITGQPNAMGGREVGGLANQLAAHMDFDAEAIDRVGRFWQAPGIARRPGLKAVELFEAVADGRIKALWIMATNPVVSVPEADRVAAALRACPFVVVSDNTRHTDTAALADVLLPAAAWGEKDGTVTNSERRISRQRAFLPLPGEARPDWWMVTEVARRMGHQAAFPYAGPAAIFDEHAALSAFENAGRRDFDLTGLVGCDYERLQPVQWPVGADGRGQARLFADGRYFSAGGLASMLAAPARGPANPADAGHPLVFNTGRIRDQWHTMSRTGKTARLLAHIAEPYVEMHPADLRRAGVRAGGLARVASAHGELLVRAVASADQREGSVFAPIHWNGQNSAQARVDALVGAVTDPVSGQPEFKHAPVAVTPYEAGWYGFVLARAQFDCATAGYWTRIRGKACWRYELAGPEADCPWPASLRGLFGPGRAWIEMRDKAANRYRMALLEDGRIEAVAFFDRDFAALPPRHWLEGLFERETLGDAERAALLLGRPSQAVPDCGRIVCACFAVGENDIRRAVAEGAGSVEALAAQLKAGTNCGSCVPELRRLLASA</sequence>
<dbReference type="InterPro" id="IPR041854">
    <property type="entry name" value="BFD-like_2Fe2S-bd_dom_sf"/>
</dbReference>
<dbReference type="Pfam" id="PF01568">
    <property type="entry name" value="Molydop_binding"/>
    <property type="match status" value="1"/>
</dbReference>
<evidence type="ECO:0000256" key="2">
    <source>
        <dbReference type="ARBA" id="ARBA00001966"/>
    </source>
</evidence>
<keyword evidence="10" id="KW-0534">Nitrate assimilation</keyword>
<keyword evidence="7" id="KW-0560">Oxidoreductase</keyword>
<dbReference type="Proteomes" id="UP000295443">
    <property type="component" value="Unassembled WGS sequence"/>
</dbReference>
<dbReference type="PANTHER" id="PTHR43105:SF9">
    <property type="entry name" value="NADPH-FE(3+) OXIDOREDUCTASE SUBUNIT ALPHA"/>
    <property type="match status" value="1"/>
</dbReference>
<comment type="cofactor">
    <cofactor evidence="1">
        <name>Mo-bis(molybdopterin guanine dinucleotide)</name>
        <dbReference type="ChEBI" id="CHEBI:60539"/>
    </cofactor>
</comment>
<proteinExistence type="inferred from homology"/>
<dbReference type="GO" id="GO:0043546">
    <property type="term" value="F:molybdopterin cofactor binding"/>
    <property type="evidence" value="ECO:0007669"/>
    <property type="project" value="InterPro"/>
</dbReference>
<accession>A0A4R1B6I9</accession>
<dbReference type="GO" id="GO:0016020">
    <property type="term" value="C:membrane"/>
    <property type="evidence" value="ECO:0007669"/>
    <property type="project" value="TreeGrafter"/>
</dbReference>
<evidence type="ECO:0000259" key="11">
    <source>
        <dbReference type="PROSITE" id="PS51669"/>
    </source>
</evidence>
<dbReference type="InterPro" id="IPR041957">
    <property type="entry name" value="CT_Nitrate-R-NapA-like"/>
</dbReference>
<evidence type="ECO:0000256" key="8">
    <source>
        <dbReference type="ARBA" id="ARBA00023004"/>
    </source>
</evidence>
<dbReference type="InterPro" id="IPR006655">
    <property type="entry name" value="Mopterin_OxRdtase_prok_CS"/>
</dbReference>
<evidence type="ECO:0000256" key="4">
    <source>
        <dbReference type="ARBA" id="ARBA00022485"/>
    </source>
</evidence>
<organism evidence="12 13">
    <name type="scientific">Parasulfuritortus cantonensis</name>
    <dbReference type="NCBI Taxonomy" id="2528202"/>
    <lineage>
        <taxon>Bacteria</taxon>
        <taxon>Pseudomonadati</taxon>
        <taxon>Pseudomonadota</taxon>
        <taxon>Betaproteobacteria</taxon>
        <taxon>Nitrosomonadales</taxon>
        <taxon>Thiobacillaceae</taxon>
        <taxon>Parasulfuritortus</taxon>
    </lineage>
</organism>
<reference evidence="12 13" key="1">
    <citation type="submission" date="2019-03" db="EMBL/GenBank/DDBJ databases">
        <title>Genome sequence of Thiobacillaceae bacterium LSR1, a sulfur-oxidizing bacterium isolated from freshwater sediment.</title>
        <authorList>
            <person name="Li S."/>
        </authorList>
    </citation>
    <scope>NUCLEOTIDE SEQUENCE [LARGE SCALE GENOMIC DNA]</scope>
    <source>
        <strain evidence="12 13">LSR1</strain>
    </source>
</reference>
<dbReference type="Gene3D" id="3.40.50.740">
    <property type="match status" value="1"/>
</dbReference>
<dbReference type="Gene3D" id="3.40.228.10">
    <property type="entry name" value="Dimethylsulfoxide Reductase, domain 2"/>
    <property type="match status" value="1"/>
</dbReference>
<dbReference type="InterPro" id="IPR007419">
    <property type="entry name" value="BFD-like_2Fe2S-bd_dom"/>
</dbReference>
<evidence type="ECO:0000313" key="13">
    <source>
        <dbReference type="Proteomes" id="UP000295443"/>
    </source>
</evidence>
<dbReference type="InterPro" id="IPR006657">
    <property type="entry name" value="MoPterin_dinucl-bd_dom"/>
</dbReference>
<evidence type="ECO:0000256" key="7">
    <source>
        <dbReference type="ARBA" id="ARBA00023002"/>
    </source>
</evidence>
<dbReference type="GO" id="GO:0042128">
    <property type="term" value="P:nitrate assimilation"/>
    <property type="evidence" value="ECO:0007669"/>
    <property type="project" value="UniProtKB-KW"/>
</dbReference>
<gene>
    <name evidence="12" type="ORF">EZJ19_15495</name>
</gene>
<dbReference type="PROSITE" id="PS00551">
    <property type="entry name" value="MOLYBDOPTERIN_PROK_1"/>
    <property type="match status" value="1"/>
</dbReference>
<keyword evidence="13" id="KW-1185">Reference proteome</keyword>
<evidence type="ECO:0000256" key="6">
    <source>
        <dbReference type="ARBA" id="ARBA00022723"/>
    </source>
</evidence>
<dbReference type="CDD" id="cd02754">
    <property type="entry name" value="MopB_Nitrate-R-NapA-like"/>
    <property type="match status" value="1"/>
</dbReference>
<evidence type="ECO:0000256" key="10">
    <source>
        <dbReference type="ARBA" id="ARBA00023063"/>
    </source>
</evidence>
<dbReference type="InterPro" id="IPR050123">
    <property type="entry name" value="Prok_molybdopt-oxidoreductase"/>
</dbReference>
<dbReference type="GO" id="GO:0051539">
    <property type="term" value="F:4 iron, 4 sulfur cluster binding"/>
    <property type="evidence" value="ECO:0007669"/>
    <property type="project" value="UniProtKB-KW"/>
</dbReference>
<dbReference type="GO" id="GO:0045333">
    <property type="term" value="P:cellular respiration"/>
    <property type="evidence" value="ECO:0007669"/>
    <property type="project" value="UniProtKB-ARBA"/>
</dbReference>
<evidence type="ECO:0000256" key="9">
    <source>
        <dbReference type="ARBA" id="ARBA00023014"/>
    </source>
</evidence>
<dbReference type="InterPro" id="IPR006656">
    <property type="entry name" value="Mopterin_OxRdtase"/>
</dbReference>
<comment type="caution">
    <text evidence="12">The sequence shown here is derived from an EMBL/GenBank/DDBJ whole genome shotgun (WGS) entry which is preliminary data.</text>
</comment>
<comment type="similarity">
    <text evidence="3">Belongs to the prokaryotic molybdopterin-containing oxidoreductase family. NasA/NapA/NarB subfamily.</text>
</comment>
<dbReference type="Gene3D" id="2.40.40.20">
    <property type="match status" value="1"/>
</dbReference>
<dbReference type="PROSITE" id="PS00490">
    <property type="entry name" value="MOLYBDOPTERIN_PROK_2"/>
    <property type="match status" value="1"/>
</dbReference>
<keyword evidence="8" id="KW-0408">Iron</keyword>